<gene>
    <name evidence="1" type="ORF">DOTSEDRAFT_20458</name>
</gene>
<sequence>MGCNKVGHVHNWPTSGTLVIQRCEIRCNFCVGDDADHSFKYAWFLRRHVRAMHIRRGPYEDLEVSDDWDDAHADKRKKTRQRRKKIIQTQAPENVDRPVYAEQLWGGYIPYAVEPAALDIQATTGLGLDEILADDTGKHDYTLEDEKPSSLMPDDIFNEENVESWLDHLAEGAYDLPPLDSVDASAAHLYNTTAAAELNELEPGLSPIDSISNADEDLDALFDETEVPPFLPSPNVSDPAADTASINDDGPATPTSVLAGPDFFADATYHVDGLDFDLEDPTKFFLPNCATDFDNEPRAQAFQSTPVDDGRFKTMLILLDVVAWQMKQQGMILEQMLSCAHAFSQSLQEKMLAQEA</sequence>
<evidence type="ECO:0000313" key="2">
    <source>
        <dbReference type="Proteomes" id="UP000016933"/>
    </source>
</evidence>
<accession>N1Q516</accession>
<dbReference type="EMBL" id="KB446535">
    <property type="protein sequence ID" value="EME50070.1"/>
    <property type="molecule type" value="Genomic_DNA"/>
</dbReference>
<evidence type="ECO:0000313" key="1">
    <source>
        <dbReference type="EMBL" id="EME50070.1"/>
    </source>
</evidence>
<reference evidence="2" key="1">
    <citation type="journal article" date="2012" name="PLoS Genet.">
        <title>The genomes of the fungal plant pathogens Cladosporium fulvum and Dothistroma septosporum reveal adaptation to different hosts and lifestyles but also signatures of common ancestry.</title>
        <authorList>
            <person name="de Wit P.J.G.M."/>
            <person name="van der Burgt A."/>
            <person name="Oekmen B."/>
            <person name="Stergiopoulos I."/>
            <person name="Abd-Elsalam K.A."/>
            <person name="Aerts A.L."/>
            <person name="Bahkali A.H."/>
            <person name="Beenen H.G."/>
            <person name="Chettri P."/>
            <person name="Cox M.P."/>
            <person name="Datema E."/>
            <person name="de Vries R.P."/>
            <person name="Dhillon B."/>
            <person name="Ganley A.R."/>
            <person name="Griffiths S.A."/>
            <person name="Guo Y."/>
            <person name="Hamelin R.C."/>
            <person name="Henrissat B."/>
            <person name="Kabir M.S."/>
            <person name="Jashni M.K."/>
            <person name="Kema G."/>
            <person name="Klaubauf S."/>
            <person name="Lapidus A."/>
            <person name="Levasseur A."/>
            <person name="Lindquist E."/>
            <person name="Mehrabi R."/>
            <person name="Ohm R.A."/>
            <person name="Owen T.J."/>
            <person name="Salamov A."/>
            <person name="Schwelm A."/>
            <person name="Schijlen E."/>
            <person name="Sun H."/>
            <person name="van den Burg H.A."/>
            <person name="van Ham R.C.H.J."/>
            <person name="Zhang S."/>
            <person name="Goodwin S.B."/>
            <person name="Grigoriev I.V."/>
            <person name="Collemare J."/>
            <person name="Bradshaw R.E."/>
        </authorList>
    </citation>
    <scope>NUCLEOTIDE SEQUENCE [LARGE SCALE GENOMIC DNA]</scope>
    <source>
        <strain evidence="2">NZE10 / CBS 128990</strain>
    </source>
</reference>
<reference evidence="1 2" key="2">
    <citation type="journal article" date="2012" name="PLoS Pathog.">
        <title>Diverse lifestyles and strategies of plant pathogenesis encoded in the genomes of eighteen Dothideomycetes fungi.</title>
        <authorList>
            <person name="Ohm R.A."/>
            <person name="Feau N."/>
            <person name="Henrissat B."/>
            <person name="Schoch C.L."/>
            <person name="Horwitz B.A."/>
            <person name="Barry K.W."/>
            <person name="Condon B.J."/>
            <person name="Copeland A.C."/>
            <person name="Dhillon B."/>
            <person name="Glaser F."/>
            <person name="Hesse C.N."/>
            <person name="Kosti I."/>
            <person name="LaButti K."/>
            <person name="Lindquist E.A."/>
            <person name="Lucas S."/>
            <person name="Salamov A.A."/>
            <person name="Bradshaw R.E."/>
            <person name="Ciuffetti L."/>
            <person name="Hamelin R.C."/>
            <person name="Kema G.H.J."/>
            <person name="Lawrence C."/>
            <person name="Scott J.A."/>
            <person name="Spatafora J.W."/>
            <person name="Turgeon B.G."/>
            <person name="de Wit P.J.G.M."/>
            <person name="Zhong S."/>
            <person name="Goodwin S.B."/>
            <person name="Grigoriev I.V."/>
        </authorList>
    </citation>
    <scope>NUCLEOTIDE SEQUENCE [LARGE SCALE GENOMIC DNA]</scope>
    <source>
        <strain evidence="2">NZE10 / CBS 128990</strain>
    </source>
</reference>
<dbReference type="OrthoDB" id="3910132at2759"/>
<dbReference type="AlphaFoldDB" id="N1Q516"/>
<dbReference type="eggNOG" id="ENOG502TFWF">
    <property type="taxonomic scope" value="Eukaryota"/>
</dbReference>
<keyword evidence="2" id="KW-1185">Reference proteome</keyword>
<dbReference type="GO" id="GO:0004553">
    <property type="term" value="F:hydrolase activity, hydrolyzing O-glycosyl compounds"/>
    <property type="evidence" value="ECO:0007669"/>
    <property type="project" value="InterPro"/>
</dbReference>
<name>N1Q516_DOTSN</name>
<dbReference type="STRING" id="675120.N1Q516"/>
<dbReference type="GO" id="GO:0005975">
    <property type="term" value="P:carbohydrate metabolic process"/>
    <property type="evidence" value="ECO:0007669"/>
    <property type="project" value="InterPro"/>
</dbReference>
<dbReference type="InterPro" id="IPR001579">
    <property type="entry name" value="Glyco_hydro_18_chit_AS"/>
</dbReference>
<dbReference type="OMA" id="HIRAMHI"/>
<dbReference type="PROSITE" id="PS01095">
    <property type="entry name" value="GH18_1"/>
    <property type="match status" value="1"/>
</dbReference>
<dbReference type="HOGENOM" id="CLU_778505_0_0_1"/>
<protein>
    <submittedName>
        <fullName evidence="1">Uncharacterized protein</fullName>
    </submittedName>
</protein>
<dbReference type="Proteomes" id="UP000016933">
    <property type="component" value="Unassembled WGS sequence"/>
</dbReference>
<proteinExistence type="predicted"/>
<organism evidence="1 2">
    <name type="scientific">Dothistroma septosporum (strain NZE10 / CBS 128990)</name>
    <name type="common">Red band needle blight fungus</name>
    <name type="synonym">Mycosphaerella pini</name>
    <dbReference type="NCBI Taxonomy" id="675120"/>
    <lineage>
        <taxon>Eukaryota</taxon>
        <taxon>Fungi</taxon>
        <taxon>Dikarya</taxon>
        <taxon>Ascomycota</taxon>
        <taxon>Pezizomycotina</taxon>
        <taxon>Dothideomycetes</taxon>
        <taxon>Dothideomycetidae</taxon>
        <taxon>Mycosphaerellales</taxon>
        <taxon>Mycosphaerellaceae</taxon>
        <taxon>Dothistroma</taxon>
    </lineage>
</organism>